<evidence type="ECO:0000313" key="4">
    <source>
        <dbReference type="EMBL" id="EGC30353.1"/>
    </source>
</evidence>
<protein>
    <recommendedName>
        <fullName evidence="3">Purple acid phosphatase N-terminal domain-containing protein</fullName>
    </recommendedName>
</protein>
<accession>F1A0C3</accession>
<evidence type="ECO:0000313" key="5">
    <source>
        <dbReference type="Proteomes" id="UP000001064"/>
    </source>
</evidence>
<feature type="transmembrane region" description="Helical" evidence="2">
    <location>
        <begin position="82"/>
        <end position="104"/>
    </location>
</feature>
<feature type="transmembrane region" description="Helical" evidence="2">
    <location>
        <begin position="12"/>
        <end position="32"/>
    </location>
</feature>
<dbReference type="InterPro" id="IPR015914">
    <property type="entry name" value="PAPs_N"/>
</dbReference>
<dbReference type="PANTHER" id="PTHR22953">
    <property type="entry name" value="ACID PHOSPHATASE RELATED"/>
    <property type="match status" value="1"/>
</dbReference>
<sequence length="618" mass="70559">MNFSVEEKTLLGIGILDIFLILLFLLHFIIIYNISKKKCNNLGDVKLKNAGEEDQYDGFNKDKKDGKKKYEFIEFKNRRNHMAIFIESVAALVIFELLVLALVMFDKLHIAAGIIIMYVVAAVHWISLVIPSKPQAILNTIEMPAAKKWLERNKLKIHNFRENMVYWFGLFVILCAILALTIVLEGTCEDQLSFIDSRIIRKYLTPTCAATGFPCYVYLTLNQSPHNSIIANFHTSLEKGDKVPTPICKYDTTSISATNGSISNYQFSASGNYYEMPLEVIRYVNWVHLENLQPNTTYYFRCGSDENGYSEERKFKTQTDDPNQSYSFVVSGDVDVTENSVMVSKVAASQSPDFAMVGGDLAYDHAQYTCYRIVDKWLNHWQTKMITPDGFYIPLVASIGNHEVIGDYGASRDRIPFFVRYFPQVTKSTDPGKNNVDDRPTYNTINIGGPTGTVIFNLDSGHAATLEEQSSWMDQKLSSEFNSTQLRFSLYHVPMYPTIREYENPKSKALRESWLSIFDKYHFNIGFENHDHAYKRTHPLFNDQVVNDTSKKSTVYIGDGSWGTGTRPLPYSGLKWYQSFSKSAHYISSITINTNKKLIEFKSLDENGDIFDEGNIPY</sequence>
<keyword evidence="5" id="KW-1185">Reference proteome</keyword>
<dbReference type="Pfam" id="PF16656">
    <property type="entry name" value="Pur_ac_phosph_N"/>
    <property type="match status" value="1"/>
</dbReference>
<feature type="transmembrane region" description="Helical" evidence="2">
    <location>
        <begin position="110"/>
        <end position="130"/>
    </location>
</feature>
<dbReference type="Gene3D" id="3.60.21.10">
    <property type="match status" value="1"/>
</dbReference>
<dbReference type="PANTHER" id="PTHR22953:SF109">
    <property type="entry name" value="PURPLE ACID PHOSPHATASE"/>
    <property type="match status" value="1"/>
</dbReference>
<dbReference type="SUPFAM" id="SSF56300">
    <property type="entry name" value="Metallo-dependent phosphatases"/>
    <property type="match status" value="1"/>
</dbReference>
<dbReference type="InterPro" id="IPR029052">
    <property type="entry name" value="Metallo-depent_PP-like"/>
</dbReference>
<dbReference type="GO" id="GO:0003993">
    <property type="term" value="F:acid phosphatase activity"/>
    <property type="evidence" value="ECO:0000318"/>
    <property type="project" value="GO_Central"/>
</dbReference>
<dbReference type="Gene3D" id="2.60.40.380">
    <property type="entry name" value="Purple acid phosphatase-like, N-terminal"/>
    <property type="match status" value="1"/>
</dbReference>
<dbReference type="RefSeq" id="XP_003293123.1">
    <property type="nucleotide sequence ID" value="XM_003293075.1"/>
</dbReference>
<dbReference type="KEGG" id="dpp:DICPUDRAFT_157916"/>
<dbReference type="STRING" id="5786.F1A0C3"/>
<dbReference type="EMBL" id="GL871336">
    <property type="protein sequence ID" value="EGC30353.1"/>
    <property type="molecule type" value="Genomic_DNA"/>
</dbReference>
<keyword evidence="2" id="KW-0472">Membrane</keyword>
<evidence type="ECO:0000259" key="3">
    <source>
        <dbReference type="Pfam" id="PF16656"/>
    </source>
</evidence>
<name>F1A0C3_DICPU</name>
<evidence type="ECO:0000256" key="2">
    <source>
        <dbReference type="SAM" id="Phobius"/>
    </source>
</evidence>
<dbReference type="GeneID" id="10510670"/>
<dbReference type="Proteomes" id="UP000001064">
    <property type="component" value="Unassembled WGS sequence"/>
</dbReference>
<feature type="transmembrane region" description="Helical" evidence="2">
    <location>
        <begin position="164"/>
        <end position="184"/>
    </location>
</feature>
<dbReference type="GO" id="GO:0046872">
    <property type="term" value="F:metal ion binding"/>
    <property type="evidence" value="ECO:0007669"/>
    <property type="project" value="InterPro"/>
</dbReference>
<dbReference type="SUPFAM" id="SSF49363">
    <property type="entry name" value="Purple acid phosphatase, N-terminal domain"/>
    <property type="match status" value="1"/>
</dbReference>
<feature type="domain" description="Purple acid phosphatase N-terminal" evidence="3">
    <location>
        <begin position="214"/>
        <end position="317"/>
    </location>
</feature>
<dbReference type="InterPro" id="IPR008963">
    <property type="entry name" value="Purple_acid_Pase-like_N"/>
</dbReference>
<dbReference type="eggNOG" id="KOG1378">
    <property type="taxonomic scope" value="Eukaryota"/>
</dbReference>
<organism evidence="4 5">
    <name type="scientific">Dictyostelium purpureum</name>
    <name type="common">Slime mold</name>
    <dbReference type="NCBI Taxonomy" id="5786"/>
    <lineage>
        <taxon>Eukaryota</taxon>
        <taxon>Amoebozoa</taxon>
        <taxon>Evosea</taxon>
        <taxon>Eumycetozoa</taxon>
        <taxon>Dictyostelia</taxon>
        <taxon>Dictyosteliales</taxon>
        <taxon>Dictyosteliaceae</taxon>
        <taxon>Dictyostelium</taxon>
    </lineage>
</organism>
<keyword evidence="2" id="KW-0812">Transmembrane</keyword>
<gene>
    <name evidence="4" type="ORF">DICPUDRAFT_157916</name>
</gene>
<dbReference type="OrthoDB" id="45007at2759"/>
<evidence type="ECO:0000256" key="1">
    <source>
        <dbReference type="ARBA" id="ARBA00022729"/>
    </source>
</evidence>
<keyword evidence="1" id="KW-0732">Signal</keyword>
<proteinExistence type="predicted"/>
<reference evidence="5" key="1">
    <citation type="journal article" date="2011" name="Genome Biol.">
        <title>Comparative genomics of the social amoebae Dictyostelium discoideum and Dictyostelium purpureum.</title>
        <authorList>
            <consortium name="US DOE Joint Genome Institute (JGI-PGF)"/>
            <person name="Sucgang R."/>
            <person name="Kuo A."/>
            <person name="Tian X."/>
            <person name="Salerno W."/>
            <person name="Parikh A."/>
            <person name="Feasley C.L."/>
            <person name="Dalin E."/>
            <person name="Tu H."/>
            <person name="Huang E."/>
            <person name="Barry K."/>
            <person name="Lindquist E."/>
            <person name="Shapiro H."/>
            <person name="Bruce D."/>
            <person name="Schmutz J."/>
            <person name="Salamov A."/>
            <person name="Fey P."/>
            <person name="Gaudet P."/>
            <person name="Anjard C."/>
            <person name="Babu M.M."/>
            <person name="Basu S."/>
            <person name="Bushmanova Y."/>
            <person name="van der Wel H."/>
            <person name="Katoh-Kurasawa M."/>
            <person name="Dinh C."/>
            <person name="Coutinho P.M."/>
            <person name="Saito T."/>
            <person name="Elias M."/>
            <person name="Schaap P."/>
            <person name="Kay R.R."/>
            <person name="Henrissat B."/>
            <person name="Eichinger L."/>
            <person name="Rivero F."/>
            <person name="Putnam N.H."/>
            <person name="West C.M."/>
            <person name="Loomis W.F."/>
            <person name="Chisholm R.L."/>
            <person name="Shaulsky G."/>
            <person name="Strassmann J.E."/>
            <person name="Queller D.C."/>
            <person name="Kuspa A."/>
            <person name="Grigoriev I.V."/>
        </authorList>
    </citation>
    <scope>NUCLEOTIDE SEQUENCE [LARGE SCALE GENOMIC DNA]</scope>
    <source>
        <strain evidence="5">QSDP1</strain>
    </source>
</reference>
<dbReference type="VEuPathDB" id="AmoebaDB:DICPUDRAFT_157916"/>
<dbReference type="OMA" id="MYPTIRE"/>
<dbReference type="InParanoid" id="F1A0C3"/>
<keyword evidence="2" id="KW-1133">Transmembrane helix</keyword>
<dbReference type="InterPro" id="IPR039331">
    <property type="entry name" value="PAPs-like"/>
</dbReference>
<dbReference type="AlphaFoldDB" id="F1A0C3"/>